<gene>
    <name evidence="2" type="ORF">MM415A00408_0015</name>
    <name evidence="1" type="ORF">MM415B00786_0015</name>
</gene>
<dbReference type="EMBL" id="MT141470">
    <property type="protein sequence ID" value="QJA62401.1"/>
    <property type="molecule type" value="Genomic_DNA"/>
</dbReference>
<evidence type="ECO:0000313" key="2">
    <source>
        <dbReference type="EMBL" id="QJA82422.1"/>
    </source>
</evidence>
<name>A0A6M3KKP1_9ZZZZ</name>
<evidence type="ECO:0000313" key="1">
    <source>
        <dbReference type="EMBL" id="QJA62401.1"/>
    </source>
</evidence>
<proteinExistence type="predicted"/>
<protein>
    <submittedName>
        <fullName evidence="2">Uncharacterized protein</fullName>
    </submittedName>
</protein>
<accession>A0A6M3KKP1</accession>
<dbReference type="AlphaFoldDB" id="A0A6M3KKP1"/>
<reference evidence="2" key="1">
    <citation type="submission" date="2020-03" db="EMBL/GenBank/DDBJ databases">
        <title>The deep terrestrial virosphere.</title>
        <authorList>
            <person name="Holmfeldt K."/>
            <person name="Nilsson E."/>
            <person name="Simone D."/>
            <person name="Lopez-Fernandez M."/>
            <person name="Wu X."/>
            <person name="de Brujin I."/>
            <person name="Lundin D."/>
            <person name="Andersson A."/>
            <person name="Bertilsson S."/>
            <person name="Dopson M."/>
        </authorList>
    </citation>
    <scope>NUCLEOTIDE SEQUENCE</scope>
    <source>
        <strain evidence="2">MM415A00408</strain>
        <strain evidence="1">MM415B00786</strain>
    </source>
</reference>
<sequence length="138" mass="15711">MAEIYDYLNVATRDYAYNLDVMGYCKMLAEENDETNQDVRLMDDGSDETISFSDVPIIYFDLDLSITPPAIADIVFDLYYDSAKANRRAKSFGLIHQDGHIYVVKFASRLRREWQAGIDGLRPLGTVRFRAIGVILDA</sequence>
<organism evidence="2">
    <name type="scientific">viral metagenome</name>
    <dbReference type="NCBI Taxonomy" id="1070528"/>
    <lineage>
        <taxon>unclassified sequences</taxon>
        <taxon>metagenomes</taxon>
        <taxon>organismal metagenomes</taxon>
    </lineage>
</organism>
<dbReference type="EMBL" id="MT142487">
    <property type="protein sequence ID" value="QJA82422.1"/>
    <property type="molecule type" value="Genomic_DNA"/>
</dbReference>